<protein>
    <submittedName>
        <fullName evidence="8">Acetyl-CoA acetyltransferase</fullName>
    </submittedName>
</protein>
<dbReference type="Proteomes" id="UP000186313">
    <property type="component" value="Unassembled WGS sequence"/>
</dbReference>
<organism evidence="8 9">
    <name type="scientific">Vibrio panuliri</name>
    <dbReference type="NCBI Taxonomy" id="1381081"/>
    <lineage>
        <taxon>Bacteria</taxon>
        <taxon>Pseudomonadati</taxon>
        <taxon>Pseudomonadota</taxon>
        <taxon>Gammaproteobacteria</taxon>
        <taxon>Vibrionales</taxon>
        <taxon>Vibrionaceae</taxon>
        <taxon>Vibrio</taxon>
    </lineage>
</organism>
<dbReference type="Pfam" id="PF00108">
    <property type="entry name" value="Thiolase_N"/>
    <property type="match status" value="1"/>
</dbReference>
<feature type="active site" description="Proton acceptor" evidence="4">
    <location>
        <position position="378"/>
    </location>
</feature>
<dbReference type="RefSeq" id="WP_075707291.1">
    <property type="nucleotide sequence ID" value="NZ_MJMJ01000011.1"/>
</dbReference>
<dbReference type="AlphaFoldDB" id="A0A1Q9HKQ9"/>
<evidence type="ECO:0000313" key="8">
    <source>
        <dbReference type="EMBL" id="OLQ90990.1"/>
    </source>
</evidence>
<dbReference type="FunFam" id="3.40.47.10:FF:000010">
    <property type="entry name" value="Acetyl-CoA acetyltransferase (Thiolase)"/>
    <property type="match status" value="1"/>
</dbReference>
<comment type="caution">
    <text evidence="8">The sequence shown here is derived from an EMBL/GenBank/DDBJ whole genome shotgun (WGS) entry which is preliminary data.</text>
</comment>
<dbReference type="InterPro" id="IPR020616">
    <property type="entry name" value="Thiolase_N"/>
</dbReference>
<dbReference type="SUPFAM" id="SSF53901">
    <property type="entry name" value="Thiolase-like"/>
    <property type="match status" value="2"/>
</dbReference>
<evidence type="ECO:0000256" key="4">
    <source>
        <dbReference type="PIRSR" id="PIRSR000429-1"/>
    </source>
</evidence>
<proteinExistence type="inferred from homology"/>
<keyword evidence="3 5" id="KW-0012">Acyltransferase</keyword>
<evidence type="ECO:0000256" key="5">
    <source>
        <dbReference type="RuleBase" id="RU003557"/>
    </source>
</evidence>
<gene>
    <name evidence="8" type="ORF">BIY22_19020</name>
</gene>
<dbReference type="GO" id="GO:0003988">
    <property type="term" value="F:acetyl-CoA C-acyltransferase activity"/>
    <property type="evidence" value="ECO:0007669"/>
    <property type="project" value="UniProtKB-ARBA"/>
</dbReference>
<evidence type="ECO:0000259" key="6">
    <source>
        <dbReference type="Pfam" id="PF00108"/>
    </source>
</evidence>
<dbReference type="Pfam" id="PF02803">
    <property type="entry name" value="Thiolase_C"/>
    <property type="match status" value="1"/>
</dbReference>
<keyword evidence="2 5" id="KW-0808">Transferase</keyword>
<dbReference type="Gene3D" id="3.40.47.10">
    <property type="match status" value="2"/>
</dbReference>
<dbReference type="EMBL" id="MJMJ01000011">
    <property type="protein sequence ID" value="OLQ90990.1"/>
    <property type="molecule type" value="Genomic_DNA"/>
</dbReference>
<reference evidence="8 9" key="1">
    <citation type="submission" date="2016-09" db="EMBL/GenBank/DDBJ databases">
        <title>Genomic Taxonomy of the Vibrionaceae.</title>
        <authorList>
            <person name="Gonzalez-Castillo A."/>
            <person name="Gomez-Gil B."/>
            <person name="Enciso-Ibarra K."/>
        </authorList>
    </citation>
    <scope>NUCLEOTIDE SEQUENCE [LARGE SCALE GENOMIC DNA]</scope>
    <source>
        <strain evidence="8 9">CAIM 703</strain>
    </source>
</reference>
<dbReference type="InterPro" id="IPR020610">
    <property type="entry name" value="Thiolase_AS"/>
</dbReference>
<name>A0A1Q9HKQ9_9VIBR</name>
<dbReference type="PROSITE" id="PS00099">
    <property type="entry name" value="THIOLASE_3"/>
    <property type="match status" value="1"/>
</dbReference>
<feature type="active site" description="Acyl-thioester intermediate" evidence="4">
    <location>
        <position position="89"/>
    </location>
</feature>
<dbReference type="PANTHER" id="PTHR18919">
    <property type="entry name" value="ACETYL-COA C-ACYLTRANSFERASE"/>
    <property type="match status" value="1"/>
</dbReference>
<dbReference type="GO" id="GO:0044281">
    <property type="term" value="P:small molecule metabolic process"/>
    <property type="evidence" value="ECO:0007669"/>
    <property type="project" value="UniProtKB-ARBA"/>
</dbReference>
<comment type="similarity">
    <text evidence="1 5">Belongs to the thiolase-like superfamily. Thiolase family.</text>
</comment>
<dbReference type="PANTHER" id="PTHR18919:SF164">
    <property type="entry name" value="ACETYL-COA ACETYLTRANSFERASE"/>
    <property type="match status" value="1"/>
</dbReference>
<feature type="active site" description="Proton acceptor" evidence="4">
    <location>
        <position position="348"/>
    </location>
</feature>
<dbReference type="OrthoDB" id="8951704at2"/>
<evidence type="ECO:0000256" key="1">
    <source>
        <dbReference type="ARBA" id="ARBA00010982"/>
    </source>
</evidence>
<feature type="domain" description="Thiolase N-terminal" evidence="6">
    <location>
        <begin position="6"/>
        <end position="260"/>
    </location>
</feature>
<evidence type="ECO:0000313" key="9">
    <source>
        <dbReference type="Proteomes" id="UP000186313"/>
    </source>
</evidence>
<dbReference type="InterPro" id="IPR002155">
    <property type="entry name" value="Thiolase"/>
</dbReference>
<feature type="domain" description="Thiolase C-terminal" evidence="7">
    <location>
        <begin position="270"/>
        <end position="390"/>
    </location>
</feature>
<sequence>MDRQTWIVGAKRTPIGAFQGMFAHTDVTELGACAIRAALAESQLPADTVNEVFIGCVLPAGVGQAPARQASLKADIPYSVGCTTLNKVCGSGMKAAMLAHDLIQAGSADVVVAGGMENMSASPYILPNARQGFRLGHDQVLDHMFYDGLQDAYQGELMGVFAEQTAQRFQFSRQSMDDWATQSLKRAKHAIDQGLFKQEITPVTVKRKQSTETYQEDQQPSQLDASKIPTLRPAFAKEGAVTAANSSSISDGASAMVLVSSTFAKQHQLQPLAKVHAHTTHAREPQEFTIAPVYAIEKLLDKLGWDKSDVDLWEINEAFAVVTQHAVKTLELDPAKVNVRGGACALGHPIGASGNRIIVTLLHALKQTGGKRGIASLCIGGGEATAIAIEID</sequence>
<accession>A0A1Q9HKQ9</accession>
<evidence type="ECO:0000256" key="2">
    <source>
        <dbReference type="ARBA" id="ARBA00022679"/>
    </source>
</evidence>
<dbReference type="InterPro" id="IPR020617">
    <property type="entry name" value="Thiolase_C"/>
</dbReference>
<dbReference type="InterPro" id="IPR016039">
    <property type="entry name" value="Thiolase-like"/>
</dbReference>
<dbReference type="CDD" id="cd00751">
    <property type="entry name" value="thiolase"/>
    <property type="match status" value="1"/>
</dbReference>
<dbReference type="STRING" id="1381081.BIY22_19020"/>
<dbReference type="PIRSF" id="PIRSF000429">
    <property type="entry name" value="Ac-CoA_Ac_transf"/>
    <property type="match status" value="1"/>
</dbReference>
<evidence type="ECO:0000256" key="3">
    <source>
        <dbReference type="ARBA" id="ARBA00023315"/>
    </source>
</evidence>
<evidence type="ECO:0000259" key="7">
    <source>
        <dbReference type="Pfam" id="PF02803"/>
    </source>
</evidence>
<dbReference type="NCBIfam" id="TIGR01930">
    <property type="entry name" value="AcCoA-C-Actrans"/>
    <property type="match status" value="1"/>
</dbReference>